<dbReference type="InterPro" id="IPR006944">
    <property type="entry name" value="Phage/GTA_portal"/>
</dbReference>
<dbReference type="Gene3D" id="1.20.1270.210">
    <property type="match status" value="1"/>
</dbReference>
<keyword evidence="1" id="KW-0118">Viral capsid assembly</keyword>
<reference evidence="5" key="1">
    <citation type="submission" date="2020-04" db="EMBL/GenBank/DDBJ databases">
        <authorList>
            <person name="Chiriac C."/>
            <person name="Salcher M."/>
            <person name="Ghai R."/>
            <person name="Kavagutti S V."/>
        </authorList>
    </citation>
    <scope>NUCLEOTIDE SEQUENCE</scope>
</reference>
<evidence type="ECO:0000256" key="1">
    <source>
        <dbReference type="ARBA" id="ARBA00022950"/>
    </source>
</evidence>
<protein>
    <submittedName>
        <fullName evidence="5">Bacteriophage/Gene transfer agent portal protein</fullName>
    </submittedName>
</protein>
<gene>
    <name evidence="5" type="ORF">UFOVP800_2</name>
</gene>
<name>A0A6J5NZN0_9CAUD</name>
<proteinExistence type="predicted"/>
<dbReference type="Pfam" id="PF04860">
    <property type="entry name" value="Phage_portal"/>
    <property type="match status" value="1"/>
</dbReference>
<feature type="compositionally biased region" description="Polar residues" evidence="4">
    <location>
        <begin position="367"/>
        <end position="376"/>
    </location>
</feature>
<sequence>MGLFSNNKVNKAAISPQPEPAVQAAAVGGAYYSSQVAGPNLIGDWWSYQAGVMRNRAMSVPAISRSRDLMASVLASMKLKMYTETWNETEGEMEEVPLAPRSWLRQLDPEMPNNFLWPWVFDDLFFFGRCFLYVTSRTKDGYMASATRLPQGSITTPDANGPVWFGKSKEIFFNGGAIDPKDVVQIYSPTQGMLYMSETTIATSLKLEDARLRNSSSAIPAGVLRQVGGEPLSATELAALAEAFNQARMTNQTAALNEFLTYTETTATPDKMLLIDAAEYQSKEIANLCNVPPYLLGISTGSYAYTNSAGAKSDLWTFGLSMYAEAIVAALSQQLPRGTYVCWDTDDFLETEEEGMSNMQPVEEQPQENTQEELAS</sequence>
<dbReference type="EMBL" id="LR796755">
    <property type="protein sequence ID" value="CAB4163126.1"/>
    <property type="molecule type" value="Genomic_DNA"/>
</dbReference>
<keyword evidence="2" id="KW-1162">Viral penetration into host cytoplasm</keyword>
<dbReference type="Gene3D" id="3.30.1120.70">
    <property type="match status" value="1"/>
</dbReference>
<feature type="region of interest" description="Disordered" evidence="4">
    <location>
        <begin position="354"/>
        <end position="376"/>
    </location>
</feature>
<evidence type="ECO:0000256" key="4">
    <source>
        <dbReference type="SAM" id="MobiDB-lite"/>
    </source>
</evidence>
<evidence type="ECO:0000256" key="2">
    <source>
        <dbReference type="ARBA" id="ARBA00023009"/>
    </source>
</evidence>
<dbReference type="Gene3D" id="3.40.140.120">
    <property type="match status" value="1"/>
</dbReference>
<keyword evidence="3" id="KW-0231">Viral genome packaging</keyword>
<keyword evidence="2" id="KW-1171">Viral genome ejection through host cell envelope</keyword>
<evidence type="ECO:0000313" key="5">
    <source>
        <dbReference type="EMBL" id="CAB4163126.1"/>
    </source>
</evidence>
<accession>A0A6J5NZN0</accession>
<keyword evidence="2" id="KW-1160">Virus entry into host cell</keyword>
<evidence type="ECO:0000256" key="3">
    <source>
        <dbReference type="ARBA" id="ARBA00023219"/>
    </source>
</evidence>
<organism evidence="5">
    <name type="scientific">uncultured Caudovirales phage</name>
    <dbReference type="NCBI Taxonomy" id="2100421"/>
    <lineage>
        <taxon>Viruses</taxon>
        <taxon>Duplodnaviria</taxon>
        <taxon>Heunggongvirae</taxon>
        <taxon>Uroviricota</taxon>
        <taxon>Caudoviricetes</taxon>
        <taxon>Peduoviridae</taxon>
        <taxon>Maltschvirus</taxon>
        <taxon>Maltschvirus maltsch</taxon>
    </lineage>
</organism>
<keyword evidence="1" id="KW-1188">Viral release from host cell</keyword>